<keyword evidence="6" id="KW-1185">Reference proteome</keyword>
<name>A0A5K8ACM2_9BACT</name>
<evidence type="ECO:0000259" key="4">
    <source>
        <dbReference type="PROSITE" id="PS50893"/>
    </source>
</evidence>
<dbReference type="SUPFAM" id="SSF52540">
    <property type="entry name" value="P-loop containing nucleoside triphosphate hydrolases"/>
    <property type="match status" value="1"/>
</dbReference>
<dbReference type="GO" id="GO:0016887">
    <property type="term" value="F:ATP hydrolysis activity"/>
    <property type="evidence" value="ECO:0007669"/>
    <property type="project" value="InterPro"/>
</dbReference>
<reference evidence="5 6" key="1">
    <citation type="submission" date="2019-11" db="EMBL/GenBank/DDBJ databases">
        <title>Comparative genomics of hydrocarbon-degrading Desulfosarcina strains.</title>
        <authorList>
            <person name="Watanabe M."/>
            <person name="Kojima H."/>
            <person name="Fukui M."/>
        </authorList>
    </citation>
    <scope>NUCLEOTIDE SEQUENCE [LARGE SCALE GENOMIC DNA]</scope>
    <source>
        <strain evidence="6">oXyS1</strain>
    </source>
</reference>
<feature type="domain" description="ABC transporter" evidence="4">
    <location>
        <begin position="5"/>
        <end position="247"/>
    </location>
</feature>
<dbReference type="EMBL" id="AP021879">
    <property type="protein sequence ID" value="BBO89744.1"/>
    <property type="molecule type" value="Genomic_DNA"/>
</dbReference>
<dbReference type="InterPro" id="IPR017871">
    <property type="entry name" value="ABC_transporter-like_CS"/>
</dbReference>
<dbReference type="Gene3D" id="3.40.50.300">
    <property type="entry name" value="P-loop containing nucleotide triphosphate hydrolases"/>
    <property type="match status" value="1"/>
</dbReference>
<dbReference type="GO" id="GO:0043190">
    <property type="term" value="C:ATP-binding cassette (ABC) transporter complex"/>
    <property type="evidence" value="ECO:0007669"/>
    <property type="project" value="TreeGrafter"/>
</dbReference>
<organism evidence="5 6">
    <name type="scientific">Desulfosarcina ovata subsp. ovata</name>
    <dbReference type="NCBI Taxonomy" id="2752305"/>
    <lineage>
        <taxon>Bacteria</taxon>
        <taxon>Pseudomonadati</taxon>
        <taxon>Thermodesulfobacteriota</taxon>
        <taxon>Desulfobacteria</taxon>
        <taxon>Desulfobacterales</taxon>
        <taxon>Desulfosarcinaceae</taxon>
        <taxon>Desulfosarcina</taxon>
    </lineage>
</organism>
<dbReference type="CDD" id="cd03225">
    <property type="entry name" value="ABC_cobalt_CbiO_domain1"/>
    <property type="match status" value="1"/>
</dbReference>
<dbReference type="SMART" id="SM00382">
    <property type="entry name" value="AAA"/>
    <property type="match status" value="1"/>
</dbReference>
<dbReference type="InterPro" id="IPR003439">
    <property type="entry name" value="ABC_transporter-like_ATP-bd"/>
</dbReference>
<dbReference type="RefSeq" id="WP_197743328.1">
    <property type="nucleotide sequence ID" value="NZ_AP021879.1"/>
</dbReference>
<evidence type="ECO:0000313" key="5">
    <source>
        <dbReference type="EMBL" id="BBO89744.1"/>
    </source>
</evidence>
<gene>
    <name evidence="5" type="ORF">DSCOOX_29240</name>
</gene>
<dbReference type="PROSITE" id="PS50893">
    <property type="entry name" value="ABC_TRANSPORTER_2"/>
    <property type="match status" value="1"/>
</dbReference>
<evidence type="ECO:0000256" key="1">
    <source>
        <dbReference type="ARBA" id="ARBA00022448"/>
    </source>
</evidence>
<accession>A0A5K8ACM2</accession>
<evidence type="ECO:0000256" key="3">
    <source>
        <dbReference type="ARBA" id="ARBA00022840"/>
    </source>
</evidence>
<keyword evidence="3 5" id="KW-0067">ATP-binding</keyword>
<protein>
    <submittedName>
        <fullName evidence="5">ABC transporter ATP-binding protein</fullName>
    </submittedName>
</protein>
<dbReference type="InterPro" id="IPR027417">
    <property type="entry name" value="P-loop_NTPase"/>
</dbReference>
<dbReference type="AlphaFoldDB" id="A0A5K8ACM2"/>
<dbReference type="PANTHER" id="PTHR43553">
    <property type="entry name" value="HEAVY METAL TRANSPORTER"/>
    <property type="match status" value="1"/>
</dbReference>
<dbReference type="PANTHER" id="PTHR43553:SF21">
    <property type="entry name" value="ABC TRANSPORTER ATP-BINDING PROTEIN MA_1418-RELATED"/>
    <property type="match status" value="1"/>
</dbReference>
<evidence type="ECO:0000313" key="6">
    <source>
        <dbReference type="Proteomes" id="UP000422108"/>
    </source>
</evidence>
<dbReference type="InterPro" id="IPR050095">
    <property type="entry name" value="ECF_ABC_transporter_ATP-bd"/>
</dbReference>
<sequence>MMPIIEAENFSYTYPAADNKALDRLSLQIEQGEFVAVIGANNSGKTSLCLALTGVIPHLYHGRMQGRMRVCGMDTAEANVAKICPSSVALVMQKPENQLSGVRFTVREEVAFSLENQGMSRHEMQERVEAVLRMTGLTHVADRSPHHLSGGQLQKVALAAALASDAPIVVLDEPTTFLDPLSARQVFEILYRLRRQGKTIVLAEQRLEMIAIYANRVIALNNGEKILDGPPAEILVSPILKEIGLGWTRFTTIADLARAKGIWHEGSPLATTLADTINGLRRD</sequence>
<proteinExistence type="predicted"/>
<dbReference type="PROSITE" id="PS00211">
    <property type="entry name" value="ABC_TRANSPORTER_1"/>
    <property type="match status" value="1"/>
</dbReference>
<dbReference type="GO" id="GO:0042626">
    <property type="term" value="F:ATPase-coupled transmembrane transporter activity"/>
    <property type="evidence" value="ECO:0007669"/>
    <property type="project" value="TreeGrafter"/>
</dbReference>
<dbReference type="GO" id="GO:0005524">
    <property type="term" value="F:ATP binding"/>
    <property type="evidence" value="ECO:0007669"/>
    <property type="project" value="UniProtKB-KW"/>
</dbReference>
<dbReference type="InterPro" id="IPR015856">
    <property type="entry name" value="ABC_transpr_CbiO/EcfA_su"/>
</dbReference>
<dbReference type="Proteomes" id="UP000422108">
    <property type="component" value="Chromosome"/>
</dbReference>
<keyword evidence="1" id="KW-0813">Transport</keyword>
<dbReference type="InterPro" id="IPR003593">
    <property type="entry name" value="AAA+_ATPase"/>
</dbReference>
<evidence type="ECO:0000256" key="2">
    <source>
        <dbReference type="ARBA" id="ARBA00022741"/>
    </source>
</evidence>
<keyword evidence="2" id="KW-0547">Nucleotide-binding</keyword>
<dbReference type="Pfam" id="PF00005">
    <property type="entry name" value="ABC_tran"/>
    <property type="match status" value="1"/>
</dbReference>